<dbReference type="InterPro" id="IPR001279">
    <property type="entry name" value="Metallo-B-lactamas"/>
</dbReference>
<dbReference type="InterPro" id="IPR036866">
    <property type="entry name" value="RibonucZ/Hydroxyglut_hydro"/>
</dbReference>
<dbReference type="CDD" id="cd07730">
    <property type="entry name" value="metallo-hydrolase-like_MBL-fold"/>
    <property type="match status" value="1"/>
</dbReference>
<evidence type="ECO:0000256" key="4">
    <source>
        <dbReference type="ARBA" id="ARBA00022833"/>
    </source>
</evidence>
<dbReference type="SMART" id="SM00849">
    <property type="entry name" value="Lactamase_B"/>
    <property type="match status" value="1"/>
</dbReference>
<evidence type="ECO:0000259" key="5">
    <source>
        <dbReference type="SMART" id="SM00849"/>
    </source>
</evidence>
<keyword evidence="3" id="KW-0378">Hydrolase</keyword>
<dbReference type="Gene3D" id="3.60.15.10">
    <property type="entry name" value="Ribonuclease Z/Hydroxyacylglutathione hydrolase-like"/>
    <property type="match status" value="1"/>
</dbReference>
<dbReference type="Proteomes" id="UP000054321">
    <property type="component" value="Unassembled WGS sequence"/>
</dbReference>
<reference evidence="6 7" key="1">
    <citation type="submission" date="2014-04" db="EMBL/GenBank/DDBJ databases">
        <authorList>
            <consortium name="DOE Joint Genome Institute"/>
            <person name="Kuo A."/>
            <person name="Martino E."/>
            <person name="Perotto S."/>
            <person name="Kohler A."/>
            <person name="Nagy L.G."/>
            <person name="Floudas D."/>
            <person name="Copeland A."/>
            <person name="Barry K.W."/>
            <person name="Cichocki N."/>
            <person name="Veneault-Fourrey C."/>
            <person name="LaButti K."/>
            <person name="Lindquist E.A."/>
            <person name="Lipzen A."/>
            <person name="Lundell T."/>
            <person name="Morin E."/>
            <person name="Murat C."/>
            <person name="Sun H."/>
            <person name="Tunlid A."/>
            <person name="Henrissat B."/>
            <person name="Grigoriev I.V."/>
            <person name="Hibbett D.S."/>
            <person name="Martin F."/>
            <person name="Nordberg H.P."/>
            <person name="Cantor M.N."/>
            <person name="Hua S.X."/>
        </authorList>
    </citation>
    <scope>NUCLEOTIDE SEQUENCE [LARGE SCALE GENOMIC DNA]</scope>
    <source>
        <strain evidence="6 7">Zn</strain>
    </source>
</reference>
<dbReference type="SUPFAM" id="SSF56281">
    <property type="entry name" value="Metallo-hydrolase/oxidoreductase"/>
    <property type="match status" value="1"/>
</dbReference>
<evidence type="ECO:0000256" key="2">
    <source>
        <dbReference type="ARBA" id="ARBA00022723"/>
    </source>
</evidence>
<evidence type="ECO:0000313" key="6">
    <source>
        <dbReference type="EMBL" id="KIM95483.1"/>
    </source>
</evidence>
<accession>A0A0C3C983</accession>
<evidence type="ECO:0000256" key="1">
    <source>
        <dbReference type="ARBA" id="ARBA00007749"/>
    </source>
</evidence>
<reference evidence="7" key="2">
    <citation type="submission" date="2015-01" db="EMBL/GenBank/DDBJ databases">
        <title>Evolutionary Origins and Diversification of the Mycorrhizal Mutualists.</title>
        <authorList>
            <consortium name="DOE Joint Genome Institute"/>
            <consortium name="Mycorrhizal Genomics Consortium"/>
            <person name="Kohler A."/>
            <person name="Kuo A."/>
            <person name="Nagy L.G."/>
            <person name="Floudas D."/>
            <person name="Copeland A."/>
            <person name="Barry K.W."/>
            <person name="Cichocki N."/>
            <person name="Veneault-Fourrey C."/>
            <person name="LaButti K."/>
            <person name="Lindquist E.A."/>
            <person name="Lipzen A."/>
            <person name="Lundell T."/>
            <person name="Morin E."/>
            <person name="Murat C."/>
            <person name="Riley R."/>
            <person name="Ohm R."/>
            <person name="Sun H."/>
            <person name="Tunlid A."/>
            <person name="Henrissat B."/>
            <person name="Grigoriev I.V."/>
            <person name="Hibbett D.S."/>
            <person name="Martin F."/>
        </authorList>
    </citation>
    <scope>NUCLEOTIDE SEQUENCE [LARGE SCALE GENOMIC DNA]</scope>
    <source>
        <strain evidence="7">Zn</strain>
    </source>
</reference>
<dbReference type="PANTHER" id="PTHR42978">
    <property type="entry name" value="QUORUM-QUENCHING LACTONASE YTNP-RELATED-RELATED"/>
    <property type="match status" value="1"/>
</dbReference>
<dbReference type="GO" id="GO:0046872">
    <property type="term" value="F:metal ion binding"/>
    <property type="evidence" value="ECO:0007669"/>
    <property type="project" value="UniProtKB-KW"/>
</dbReference>
<evidence type="ECO:0000313" key="7">
    <source>
        <dbReference type="Proteomes" id="UP000054321"/>
    </source>
</evidence>
<name>A0A0C3C983_OIDMZ</name>
<dbReference type="AlphaFoldDB" id="A0A0C3C983"/>
<dbReference type="Pfam" id="PF00753">
    <property type="entry name" value="Lactamase_B"/>
    <property type="match status" value="1"/>
</dbReference>
<dbReference type="InParanoid" id="A0A0C3C983"/>
<dbReference type="HOGENOM" id="CLU_030571_1_0_1"/>
<protein>
    <recommendedName>
        <fullName evidence="5">Metallo-beta-lactamase domain-containing protein</fullName>
    </recommendedName>
</protein>
<evidence type="ECO:0000256" key="3">
    <source>
        <dbReference type="ARBA" id="ARBA00022801"/>
    </source>
</evidence>
<dbReference type="STRING" id="913774.A0A0C3C983"/>
<feature type="domain" description="Metallo-beta-lactamase" evidence="5">
    <location>
        <begin position="44"/>
        <end position="275"/>
    </location>
</feature>
<dbReference type="GO" id="GO:0016787">
    <property type="term" value="F:hydrolase activity"/>
    <property type="evidence" value="ECO:0007669"/>
    <property type="project" value="UniProtKB-KW"/>
</dbReference>
<sequence length="295" mass="32603">MSDFHNPNSSDSTVDVSILPTGWLYLPDTWIFSDGKPVLKHWSPDFSFLIRHHSGKNVMFDLGMRKDLENNPLVIRQDYPIITPHVPKDAYDLLMDGPVHPSDIHAVILSHLHFDHTGDVSRFPSSEIIVGAGSATATTPGWPTSDFSPFDGSVLSHPNFRELPSSGPGFVSLGPFPKAYDYFGDGSFYLVDAPGHMVGHQMGLARTGLNEWVVMGGDCCHHKDLLEIDKARSISVKDGPNGQPGFHKDAVAAKSSIDKLRIMREYRNVLTVLAHDASLQGKVPMYPFNLNGWMK</sequence>
<keyword evidence="7" id="KW-1185">Reference proteome</keyword>
<dbReference type="EMBL" id="KN832887">
    <property type="protein sequence ID" value="KIM95483.1"/>
    <property type="molecule type" value="Genomic_DNA"/>
</dbReference>
<keyword evidence="2" id="KW-0479">Metal-binding</keyword>
<dbReference type="InterPro" id="IPR051013">
    <property type="entry name" value="MBL_superfamily_lactonases"/>
</dbReference>
<gene>
    <name evidence="6" type="ORF">OIDMADRAFT_59943</name>
</gene>
<comment type="similarity">
    <text evidence="1">Belongs to the metallo-beta-lactamase superfamily.</text>
</comment>
<dbReference type="PANTHER" id="PTHR42978:SF5">
    <property type="entry name" value="METALLO-BETA-LACTAMASE DOMAIN-CONTAINING PROTEIN"/>
    <property type="match status" value="1"/>
</dbReference>
<proteinExistence type="inferred from homology"/>
<dbReference type="OrthoDB" id="10250730at2759"/>
<keyword evidence="4" id="KW-0862">Zinc</keyword>
<organism evidence="6 7">
    <name type="scientific">Oidiodendron maius (strain Zn)</name>
    <dbReference type="NCBI Taxonomy" id="913774"/>
    <lineage>
        <taxon>Eukaryota</taxon>
        <taxon>Fungi</taxon>
        <taxon>Dikarya</taxon>
        <taxon>Ascomycota</taxon>
        <taxon>Pezizomycotina</taxon>
        <taxon>Leotiomycetes</taxon>
        <taxon>Leotiomycetes incertae sedis</taxon>
        <taxon>Myxotrichaceae</taxon>
        <taxon>Oidiodendron</taxon>
    </lineage>
</organism>